<keyword evidence="4" id="KW-0539">Nucleus</keyword>
<feature type="non-terminal residue" evidence="7">
    <location>
        <position position="70"/>
    </location>
</feature>
<dbReference type="InterPro" id="IPR003511">
    <property type="entry name" value="HORMA_dom"/>
</dbReference>
<evidence type="ECO:0000256" key="5">
    <source>
        <dbReference type="ARBA" id="ARBA00023254"/>
    </source>
</evidence>
<dbReference type="GO" id="GO:0005694">
    <property type="term" value="C:chromosome"/>
    <property type="evidence" value="ECO:0007669"/>
    <property type="project" value="UniProtKB-SubCell"/>
</dbReference>
<dbReference type="GO" id="GO:0051321">
    <property type="term" value="P:meiotic cell cycle"/>
    <property type="evidence" value="ECO:0007669"/>
    <property type="project" value="UniProtKB-KW"/>
</dbReference>
<keyword evidence="3" id="KW-0158">Chromosome</keyword>
<gene>
    <name evidence="7" type="primary">hop1</name>
</gene>
<dbReference type="InterPro" id="IPR036570">
    <property type="entry name" value="HORMA_dom_sf"/>
</dbReference>
<accession>A0A0K0MXW6</accession>
<dbReference type="InterPro" id="IPR051294">
    <property type="entry name" value="HORMA_MeioticProgression"/>
</dbReference>
<dbReference type="AlphaFoldDB" id="A0A0K0MXW6"/>
<feature type="domain" description="HORMA" evidence="6">
    <location>
        <begin position="1"/>
        <end position="70"/>
    </location>
</feature>
<dbReference type="SUPFAM" id="SSF56019">
    <property type="entry name" value="The spindle assembly checkpoint protein mad2"/>
    <property type="match status" value="1"/>
</dbReference>
<dbReference type="GO" id="GO:0005634">
    <property type="term" value="C:nucleus"/>
    <property type="evidence" value="ECO:0007669"/>
    <property type="project" value="UniProtKB-SubCell"/>
</dbReference>
<organism evidence="7">
    <name type="scientific">Leptochlorella sp. UTEX EE84</name>
    <dbReference type="NCBI Taxonomy" id="1462947"/>
    <lineage>
        <taxon>Eukaryota</taxon>
        <taxon>Viridiplantae</taxon>
        <taxon>Chlorophyta</taxon>
        <taxon>core chlorophytes</taxon>
        <taxon>Trebouxiophyceae</taxon>
        <taxon>Chlorellales</taxon>
        <taxon>Chlorellaceae</taxon>
        <taxon>Leptochlorella</taxon>
    </lineage>
</organism>
<dbReference type="PANTHER" id="PTHR48225:SF7">
    <property type="entry name" value="MEIOSIS-SPECIFIC PROTEIN HOP1"/>
    <property type="match status" value="1"/>
</dbReference>
<evidence type="ECO:0000256" key="4">
    <source>
        <dbReference type="ARBA" id="ARBA00023242"/>
    </source>
</evidence>
<reference evidence="7" key="1">
    <citation type="submission" date="2014-08" db="EMBL/GenBank/DDBJ databases">
        <title>Underestimated sexuality in green algae.</title>
        <authorList>
            <person name="Pazoutova M."/>
            <person name="Fucikova K."/>
            <person name="Rindi F."/>
        </authorList>
    </citation>
    <scope>NUCLEOTIDE SEQUENCE</scope>
    <source>
        <strain evidence="7">UTEX EE84</strain>
    </source>
</reference>
<dbReference type="PROSITE" id="PS50815">
    <property type="entry name" value="HORMA"/>
    <property type="match status" value="1"/>
</dbReference>
<evidence type="ECO:0000256" key="1">
    <source>
        <dbReference type="ARBA" id="ARBA00004123"/>
    </source>
</evidence>
<keyword evidence="5" id="KW-0469">Meiosis</keyword>
<proteinExistence type="predicted"/>
<evidence type="ECO:0000259" key="6">
    <source>
        <dbReference type="PROSITE" id="PS50815"/>
    </source>
</evidence>
<dbReference type="Pfam" id="PF02301">
    <property type="entry name" value="HORMA"/>
    <property type="match status" value="1"/>
</dbReference>
<dbReference type="PANTHER" id="PTHR48225">
    <property type="entry name" value="HORMA DOMAIN-CONTAINING PROTEIN 1"/>
    <property type="match status" value="1"/>
</dbReference>
<evidence type="ECO:0000256" key="2">
    <source>
        <dbReference type="ARBA" id="ARBA00004286"/>
    </source>
</evidence>
<protein>
    <submittedName>
        <fullName evidence="7">Homologous pairing protein 1</fullName>
    </submittedName>
</protein>
<feature type="non-terminal residue" evidence="7">
    <location>
        <position position="1"/>
    </location>
</feature>
<evidence type="ECO:0000256" key="3">
    <source>
        <dbReference type="ARBA" id="ARBA00022454"/>
    </source>
</evidence>
<comment type="subcellular location">
    <subcellularLocation>
        <location evidence="2">Chromosome</location>
    </subcellularLocation>
    <subcellularLocation>
        <location evidence="1">Nucleus</location>
    </subcellularLocation>
</comment>
<dbReference type="Gene3D" id="3.30.900.10">
    <property type="entry name" value="HORMA domain"/>
    <property type="match status" value="1"/>
</dbReference>
<sequence>QRADLQSVKQQVVRLIRLLVTVCRTLDPVPSERYLFMKLQYNDNTPEDYEPPYFVPTDGSHASRFDHKPF</sequence>
<dbReference type="EMBL" id="KM283873">
    <property type="protein sequence ID" value="AKI32370.1"/>
    <property type="molecule type" value="Genomic_DNA"/>
</dbReference>
<name>A0A0K0MXW6_9CHLO</name>
<evidence type="ECO:0000313" key="7">
    <source>
        <dbReference type="EMBL" id="AKI32370.1"/>
    </source>
</evidence>